<protein>
    <submittedName>
        <fullName evidence="1">42885_t:CDS:1</fullName>
    </submittedName>
</protein>
<accession>A0ABN7WX20</accession>
<evidence type="ECO:0000313" key="2">
    <source>
        <dbReference type="Proteomes" id="UP000789901"/>
    </source>
</evidence>
<sequence>KTTMVYNSKKAMRPIKWLKIHISIIPTNDKSGNTIYNATKTKKPAN</sequence>
<name>A0ABN7WX20_GIGMA</name>
<gene>
    <name evidence="1" type="ORF">GMARGA_LOCUS35300</name>
</gene>
<keyword evidence="2" id="KW-1185">Reference proteome</keyword>
<organism evidence="1 2">
    <name type="scientific">Gigaspora margarita</name>
    <dbReference type="NCBI Taxonomy" id="4874"/>
    <lineage>
        <taxon>Eukaryota</taxon>
        <taxon>Fungi</taxon>
        <taxon>Fungi incertae sedis</taxon>
        <taxon>Mucoromycota</taxon>
        <taxon>Glomeromycotina</taxon>
        <taxon>Glomeromycetes</taxon>
        <taxon>Diversisporales</taxon>
        <taxon>Gigasporaceae</taxon>
        <taxon>Gigaspora</taxon>
    </lineage>
</organism>
<reference evidence="1 2" key="1">
    <citation type="submission" date="2021-06" db="EMBL/GenBank/DDBJ databases">
        <authorList>
            <person name="Kallberg Y."/>
            <person name="Tangrot J."/>
            <person name="Rosling A."/>
        </authorList>
    </citation>
    <scope>NUCLEOTIDE SEQUENCE [LARGE SCALE GENOMIC DNA]</scope>
    <source>
        <strain evidence="1 2">120-4 pot B 10/14</strain>
    </source>
</reference>
<comment type="caution">
    <text evidence="1">The sequence shown here is derived from an EMBL/GenBank/DDBJ whole genome shotgun (WGS) entry which is preliminary data.</text>
</comment>
<proteinExistence type="predicted"/>
<evidence type="ECO:0000313" key="1">
    <source>
        <dbReference type="EMBL" id="CAG8841202.1"/>
    </source>
</evidence>
<dbReference type="EMBL" id="CAJVQB010065142">
    <property type="protein sequence ID" value="CAG8841202.1"/>
    <property type="molecule type" value="Genomic_DNA"/>
</dbReference>
<dbReference type="Proteomes" id="UP000789901">
    <property type="component" value="Unassembled WGS sequence"/>
</dbReference>
<feature type="non-terminal residue" evidence="1">
    <location>
        <position position="1"/>
    </location>
</feature>